<sequence length="249" mass="27617">MVVEGRNRRNMQRRSLIGDKHEQSWRFRQGACPSSKILAVPLSKELLPVSLASPSPSPENKGEFNQRKGGSVHKLGSLLARRAVRELSLGSNRNKATGCERGRERARPVVKIKGGSLQPNGASTHKLHCNGPYSELSRPKLEVGSKSVTVRGEFNSQALLTPSLPPNFAEKEEPTFSNTVSAREDAFTAVKIRATSPESVPHHAGSRWRMLDHATSLILLSERVLSRRFLIYVTHHTLQHSPITIWCPL</sequence>
<comment type="caution">
    <text evidence="2">The sequence shown here is derived from an EMBL/GenBank/DDBJ whole genome shotgun (WGS) entry which is preliminary data.</text>
</comment>
<evidence type="ECO:0000313" key="3">
    <source>
        <dbReference type="Proteomes" id="UP001362999"/>
    </source>
</evidence>
<evidence type="ECO:0000256" key="1">
    <source>
        <dbReference type="SAM" id="MobiDB-lite"/>
    </source>
</evidence>
<feature type="region of interest" description="Disordered" evidence="1">
    <location>
        <begin position="113"/>
        <end position="133"/>
    </location>
</feature>
<gene>
    <name evidence="2" type="ORF">R3P38DRAFT_2808285</name>
</gene>
<protein>
    <submittedName>
        <fullName evidence="2">Uncharacterized protein</fullName>
    </submittedName>
</protein>
<accession>A0AAV9ZGI5</accession>
<proteinExistence type="predicted"/>
<reference evidence="2 3" key="1">
    <citation type="journal article" date="2024" name="J Genomics">
        <title>Draft genome sequencing and assembly of Favolaschia claudopus CIRM-BRFM 2984 isolated from oak limbs.</title>
        <authorList>
            <person name="Navarro D."/>
            <person name="Drula E."/>
            <person name="Chaduli D."/>
            <person name="Cazenave R."/>
            <person name="Ahrendt S."/>
            <person name="Wang J."/>
            <person name="Lipzen A."/>
            <person name="Daum C."/>
            <person name="Barry K."/>
            <person name="Grigoriev I.V."/>
            <person name="Favel A."/>
            <person name="Rosso M.N."/>
            <person name="Martin F."/>
        </authorList>
    </citation>
    <scope>NUCLEOTIDE SEQUENCE [LARGE SCALE GENOMIC DNA]</scope>
    <source>
        <strain evidence="2 3">CIRM-BRFM 2984</strain>
    </source>
</reference>
<name>A0AAV9ZGI5_9AGAR</name>
<evidence type="ECO:0000313" key="2">
    <source>
        <dbReference type="EMBL" id="KAK6981365.1"/>
    </source>
</evidence>
<dbReference type="Proteomes" id="UP001362999">
    <property type="component" value="Unassembled WGS sequence"/>
</dbReference>
<feature type="region of interest" description="Disordered" evidence="1">
    <location>
        <begin position="51"/>
        <end position="71"/>
    </location>
</feature>
<dbReference type="EMBL" id="JAWWNJ010000151">
    <property type="protein sequence ID" value="KAK6981365.1"/>
    <property type="molecule type" value="Genomic_DNA"/>
</dbReference>
<keyword evidence="3" id="KW-1185">Reference proteome</keyword>
<dbReference type="AlphaFoldDB" id="A0AAV9ZGI5"/>
<organism evidence="2 3">
    <name type="scientific">Favolaschia claudopus</name>
    <dbReference type="NCBI Taxonomy" id="2862362"/>
    <lineage>
        <taxon>Eukaryota</taxon>
        <taxon>Fungi</taxon>
        <taxon>Dikarya</taxon>
        <taxon>Basidiomycota</taxon>
        <taxon>Agaricomycotina</taxon>
        <taxon>Agaricomycetes</taxon>
        <taxon>Agaricomycetidae</taxon>
        <taxon>Agaricales</taxon>
        <taxon>Marasmiineae</taxon>
        <taxon>Mycenaceae</taxon>
        <taxon>Favolaschia</taxon>
    </lineage>
</organism>